<dbReference type="AlphaFoldDB" id="A0A8J4GY94"/>
<name>A0A8J4GY94_9CHLO</name>
<dbReference type="Pfam" id="PF08240">
    <property type="entry name" value="ADH_N"/>
    <property type="match status" value="1"/>
</dbReference>
<sequence>MQAILVSEVGDAEKLVLARDVLVPSPGPRTVLVRNHVAGVNFIDTYHRSGLYPISTSPFTPGVEGAGTVVAVGPDVEAWQTGDRVAYITRPPTGSYAQYTVVPDGKLARIPPEMDFEAAAASMIQGMTAMSLVTLAYPVTKGDVVLVTAAAGGTGRLVAQLAAAAGARVIGTASTQAKAEVAREAGCSEVVLYSEQDLVAEVMRITEGRGVAAVYDGVGRATFDAGLSCLQKLGFMISYGNASGKVPDFDILRLSRNNVRLMRPALWDFISTAEEFESLSSRTLAAVSGGTLKLLITGRYSLADASAAHPDLEGRRTTGKLMLQLPL</sequence>
<dbReference type="GO" id="GO:0005829">
    <property type="term" value="C:cytosol"/>
    <property type="evidence" value="ECO:0007669"/>
    <property type="project" value="TreeGrafter"/>
</dbReference>
<dbReference type="SUPFAM" id="SSF50129">
    <property type="entry name" value="GroES-like"/>
    <property type="match status" value="1"/>
</dbReference>
<evidence type="ECO:0000313" key="5">
    <source>
        <dbReference type="EMBL" id="GIM16437.1"/>
    </source>
</evidence>
<organism evidence="5 6">
    <name type="scientific">Volvox reticuliferus</name>
    <dbReference type="NCBI Taxonomy" id="1737510"/>
    <lineage>
        <taxon>Eukaryota</taxon>
        <taxon>Viridiplantae</taxon>
        <taxon>Chlorophyta</taxon>
        <taxon>core chlorophytes</taxon>
        <taxon>Chlorophyceae</taxon>
        <taxon>CS clade</taxon>
        <taxon>Chlamydomonadales</taxon>
        <taxon>Volvocaceae</taxon>
        <taxon>Volvox</taxon>
    </lineage>
</organism>
<evidence type="ECO:0000256" key="2">
    <source>
        <dbReference type="ARBA" id="ARBA00023002"/>
    </source>
</evidence>
<reference evidence="5" key="1">
    <citation type="journal article" date="2021" name="Proc. Natl. Acad. Sci. U.S.A.">
        <title>Three genomes in the algal genus Volvox reveal the fate of a haploid sex-determining region after a transition to homothallism.</title>
        <authorList>
            <person name="Yamamoto K."/>
            <person name="Hamaji T."/>
            <person name="Kawai-Toyooka H."/>
            <person name="Matsuzaki R."/>
            <person name="Takahashi F."/>
            <person name="Nishimura Y."/>
            <person name="Kawachi M."/>
            <person name="Noguchi H."/>
            <person name="Minakuchi Y."/>
            <person name="Umen J.G."/>
            <person name="Toyoda A."/>
            <person name="Nozaki H."/>
        </authorList>
    </citation>
    <scope>NUCLEOTIDE SEQUENCE</scope>
    <source>
        <strain evidence="5">NIES-3785</strain>
    </source>
</reference>
<dbReference type="CDD" id="cd05286">
    <property type="entry name" value="QOR2"/>
    <property type="match status" value="1"/>
</dbReference>
<dbReference type="Proteomes" id="UP000722791">
    <property type="component" value="Unassembled WGS sequence"/>
</dbReference>
<comment type="caution">
    <text evidence="5">The sequence shown here is derived from an EMBL/GenBank/DDBJ whole genome shotgun (WGS) entry which is preliminary data.</text>
</comment>
<dbReference type="GO" id="GO:0003960">
    <property type="term" value="F:quinone reductase (NADPH) activity"/>
    <property type="evidence" value="ECO:0007669"/>
    <property type="project" value="InterPro"/>
</dbReference>
<dbReference type="Gene3D" id="3.90.180.10">
    <property type="entry name" value="Medium-chain alcohol dehydrogenases, catalytic domain"/>
    <property type="match status" value="1"/>
</dbReference>
<dbReference type="InterPro" id="IPR011032">
    <property type="entry name" value="GroES-like_sf"/>
</dbReference>
<evidence type="ECO:0000259" key="4">
    <source>
        <dbReference type="SMART" id="SM00829"/>
    </source>
</evidence>
<dbReference type="PANTHER" id="PTHR48106">
    <property type="entry name" value="QUINONE OXIDOREDUCTASE PIG3-RELATED"/>
    <property type="match status" value="1"/>
</dbReference>
<dbReference type="FunFam" id="3.40.50.720:FF:000053">
    <property type="entry name" value="Quinone oxidoreductase 1"/>
    <property type="match status" value="1"/>
</dbReference>
<dbReference type="GO" id="GO:0070402">
    <property type="term" value="F:NADPH binding"/>
    <property type="evidence" value="ECO:0007669"/>
    <property type="project" value="TreeGrafter"/>
</dbReference>
<feature type="domain" description="Enoyl reductase (ER)" evidence="4">
    <location>
        <begin position="10"/>
        <end position="323"/>
    </location>
</feature>
<evidence type="ECO:0000313" key="6">
    <source>
        <dbReference type="Proteomes" id="UP000722791"/>
    </source>
</evidence>
<keyword evidence="1" id="KW-0521">NADP</keyword>
<dbReference type="InterPro" id="IPR013149">
    <property type="entry name" value="ADH-like_C"/>
</dbReference>
<evidence type="ECO:0000256" key="3">
    <source>
        <dbReference type="ARBA" id="ARBA00070796"/>
    </source>
</evidence>
<dbReference type="EMBL" id="BNCQ01000079">
    <property type="protein sequence ID" value="GIM16437.1"/>
    <property type="molecule type" value="Genomic_DNA"/>
</dbReference>
<protein>
    <recommendedName>
        <fullName evidence="3">Probable quinone oxidoreductase</fullName>
    </recommendedName>
</protein>
<proteinExistence type="predicted"/>
<dbReference type="InterPro" id="IPR047618">
    <property type="entry name" value="QOR-like"/>
</dbReference>
<gene>
    <name evidence="5" type="ORF">Vretimale_19069</name>
</gene>
<dbReference type="SUPFAM" id="SSF51735">
    <property type="entry name" value="NAD(P)-binding Rossmann-fold domains"/>
    <property type="match status" value="1"/>
</dbReference>
<dbReference type="InterPro" id="IPR036291">
    <property type="entry name" value="NAD(P)-bd_dom_sf"/>
</dbReference>
<dbReference type="Pfam" id="PF00107">
    <property type="entry name" value="ADH_zinc_N"/>
    <property type="match status" value="1"/>
</dbReference>
<keyword evidence="2" id="KW-0560">Oxidoreductase</keyword>
<dbReference type="Gene3D" id="3.40.50.720">
    <property type="entry name" value="NAD(P)-binding Rossmann-like Domain"/>
    <property type="match status" value="1"/>
</dbReference>
<accession>A0A8J4GY94</accession>
<dbReference type="InterPro" id="IPR013154">
    <property type="entry name" value="ADH-like_N"/>
</dbReference>
<dbReference type="InterPro" id="IPR020843">
    <property type="entry name" value="ER"/>
</dbReference>
<dbReference type="PANTHER" id="PTHR48106:SF13">
    <property type="entry name" value="QUINONE OXIDOREDUCTASE-RELATED"/>
    <property type="match status" value="1"/>
</dbReference>
<dbReference type="SMART" id="SM00829">
    <property type="entry name" value="PKS_ER"/>
    <property type="match status" value="1"/>
</dbReference>
<dbReference type="GO" id="GO:0035925">
    <property type="term" value="F:mRNA 3'-UTR AU-rich region binding"/>
    <property type="evidence" value="ECO:0007669"/>
    <property type="project" value="TreeGrafter"/>
</dbReference>
<evidence type="ECO:0000256" key="1">
    <source>
        <dbReference type="ARBA" id="ARBA00022857"/>
    </source>
</evidence>